<dbReference type="AlphaFoldDB" id="A0AA39WC65"/>
<evidence type="ECO:0000313" key="2">
    <source>
        <dbReference type="Proteomes" id="UP001174934"/>
    </source>
</evidence>
<reference evidence="1" key="1">
    <citation type="submission" date="2023-06" db="EMBL/GenBank/DDBJ databases">
        <title>Genome-scale phylogeny and comparative genomics of the fungal order Sordariales.</title>
        <authorList>
            <consortium name="Lawrence Berkeley National Laboratory"/>
            <person name="Hensen N."/>
            <person name="Bonometti L."/>
            <person name="Westerberg I."/>
            <person name="Brannstrom I.O."/>
            <person name="Guillou S."/>
            <person name="Cros-Aarteil S."/>
            <person name="Calhoun S."/>
            <person name="Haridas S."/>
            <person name="Kuo A."/>
            <person name="Mondo S."/>
            <person name="Pangilinan J."/>
            <person name="Riley R."/>
            <person name="LaButti K."/>
            <person name="Andreopoulos B."/>
            <person name="Lipzen A."/>
            <person name="Chen C."/>
            <person name="Yanf M."/>
            <person name="Daum C."/>
            <person name="Ng V."/>
            <person name="Clum A."/>
            <person name="Steindorff A."/>
            <person name="Ohm R."/>
            <person name="Martin F."/>
            <person name="Silar P."/>
            <person name="Natvig D."/>
            <person name="Lalanne C."/>
            <person name="Gautier V."/>
            <person name="Ament-velasquez S.L."/>
            <person name="Kruys A."/>
            <person name="Hutchinson M.I."/>
            <person name="Powell A.J."/>
            <person name="Barry K."/>
            <person name="Miller A.N."/>
            <person name="Grigoriev I.V."/>
            <person name="Debuchy R."/>
            <person name="Gladieux P."/>
            <person name="Thoren M.H."/>
            <person name="Johannesson H."/>
        </authorList>
    </citation>
    <scope>NUCLEOTIDE SEQUENCE</scope>
    <source>
        <strain evidence="1">SMH3391-2</strain>
    </source>
</reference>
<protein>
    <submittedName>
        <fullName evidence="1">Uncharacterized protein</fullName>
    </submittedName>
</protein>
<sequence length="98" mass="10099">MLYPSSTIMFCGPGTMVCGPGTMVCGPGTMVCGPGTMVCGPGSPWSMAAHGASFNSARSTSVIYFGKAAIAHPLDRVIYLVEEKFGGWSPVFLGMLAS</sequence>
<comment type="caution">
    <text evidence="1">The sequence shown here is derived from an EMBL/GenBank/DDBJ whole genome shotgun (WGS) entry which is preliminary data.</text>
</comment>
<dbReference type="EMBL" id="JAULSR010000014">
    <property type="protein sequence ID" value="KAK0609356.1"/>
    <property type="molecule type" value="Genomic_DNA"/>
</dbReference>
<name>A0AA39WC65_9PEZI</name>
<proteinExistence type="predicted"/>
<gene>
    <name evidence="1" type="ORF">B0T17DRAFT_546870</name>
</gene>
<accession>A0AA39WC65</accession>
<dbReference type="Proteomes" id="UP001174934">
    <property type="component" value="Unassembled WGS sequence"/>
</dbReference>
<organism evidence="1 2">
    <name type="scientific">Bombardia bombarda</name>
    <dbReference type="NCBI Taxonomy" id="252184"/>
    <lineage>
        <taxon>Eukaryota</taxon>
        <taxon>Fungi</taxon>
        <taxon>Dikarya</taxon>
        <taxon>Ascomycota</taxon>
        <taxon>Pezizomycotina</taxon>
        <taxon>Sordariomycetes</taxon>
        <taxon>Sordariomycetidae</taxon>
        <taxon>Sordariales</taxon>
        <taxon>Lasiosphaeriaceae</taxon>
        <taxon>Bombardia</taxon>
    </lineage>
</organism>
<keyword evidence="2" id="KW-1185">Reference proteome</keyword>
<evidence type="ECO:0000313" key="1">
    <source>
        <dbReference type="EMBL" id="KAK0609356.1"/>
    </source>
</evidence>